<reference evidence="8 9" key="1">
    <citation type="submission" date="2019-07" db="EMBL/GenBank/DDBJ databases">
        <title>Genomic Encyclopedia of Type Strains, Phase I: the one thousand microbial genomes (KMG-I) project.</title>
        <authorList>
            <person name="Kyrpides N."/>
        </authorList>
    </citation>
    <scope>NUCLEOTIDE SEQUENCE [LARGE SCALE GENOMIC DNA]</scope>
    <source>
        <strain evidence="8 9">DSM 13558</strain>
    </source>
</reference>
<dbReference type="GO" id="GO:0003677">
    <property type="term" value="F:DNA binding"/>
    <property type="evidence" value="ECO:0007669"/>
    <property type="project" value="UniProtKB-KW"/>
</dbReference>
<name>A0A562J8H3_9FIRM</name>
<dbReference type="RefSeq" id="WP_145083920.1">
    <property type="nucleotide sequence ID" value="NZ_VLKH01000006.1"/>
</dbReference>
<dbReference type="GO" id="GO:0006355">
    <property type="term" value="P:regulation of DNA-templated transcription"/>
    <property type="evidence" value="ECO:0007669"/>
    <property type="project" value="InterPro"/>
</dbReference>
<keyword evidence="2" id="KW-0067">ATP-binding</keyword>
<dbReference type="NCBIfam" id="TIGR00229">
    <property type="entry name" value="sensory_box"/>
    <property type="match status" value="1"/>
</dbReference>
<dbReference type="SMART" id="SM00382">
    <property type="entry name" value="AAA"/>
    <property type="match status" value="1"/>
</dbReference>
<dbReference type="PANTHER" id="PTHR32071">
    <property type="entry name" value="TRANSCRIPTIONAL REGULATORY PROTEIN"/>
    <property type="match status" value="1"/>
</dbReference>
<evidence type="ECO:0000256" key="4">
    <source>
        <dbReference type="ARBA" id="ARBA00023125"/>
    </source>
</evidence>
<dbReference type="Gene3D" id="1.10.8.60">
    <property type="match status" value="1"/>
</dbReference>
<evidence type="ECO:0000256" key="2">
    <source>
        <dbReference type="ARBA" id="ARBA00022840"/>
    </source>
</evidence>
<dbReference type="SMART" id="SM00091">
    <property type="entry name" value="PAS"/>
    <property type="match status" value="1"/>
</dbReference>
<dbReference type="SUPFAM" id="SSF52540">
    <property type="entry name" value="P-loop containing nucleoside triphosphate hydrolases"/>
    <property type="match status" value="1"/>
</dbReference>
<accession>A0A562J8H3</accession>
<dbReference type="GO" id="GO:0005524">
    <property type="term" value="F:ATP binding"/>
    <property type="evidence" value="ECO:0007669"/>
    <property type="project" value="UniProtKB-KW"/>
</dbReference>
<keyword evidence="9" id="KW-1185">Reference proteome</keyword>
<dbReference type="AlphaFoldDB" id="A0A562J8H3"/>
<evidence type="ECO:0000259" key="6">
    <source>
        <dbReference type="PROSITE" id="PS50045"/>
    </source>
</evidence>
<organism evidence="8 9">
    <name type="scientific">Sedimentibacter saalensis</name>
    <dbReference type="NCBI Taxonomy" id="130788"/>
    <lineage>
        <taxon>Bacteria</taxon>
        <taxon>Bacillati</taxon>
        <taxon>Bacillota</taxon>
        <taxon>Tissierellia</taxon>
        <taxon>Sedimentibacter</taxon>
    </lineage>
</organism>
<dbReference type="InterPro" id="IPR036388">
    <property type="entry name" value="WH-like_DNA-bd_sf"/>
</dbReference>
<dbReference type="InterPro" id="IPR035965">
    <property type="entry name" value="PAS-like_dom_sf"/>
</dbReference>
<dbReference type="PROSITE" id="PS00688">
    <property type="entry name" value="SIGMA54_INTERACT_3"/>
    <property type="match status" value="1"/>
</dbReference>
<dbReference type="InterPro" id="IPR000014">
    <property type="entry name" value="PAS"/>
</dbReference>
<evidence type="ECO:0000256" key="5">
    <source>
        <dbReference type="ARBA" id="ARBA00023163"/>
    </source>
</evidence>
<dbReference type="FunFam" id="3.40.50.300:FF:000006">
    <property type="entry name" value="DNA-binding transcriptional regulator NtrC"/>
    <property type="match status" value="1"/>
</dbReference>
<dbReference type="PROSITE" id="PS50112">
    <property type="entry name" value="PAS"/>
    <property type="match status" value="1"/>
</dbReference>
<dbReference type="InterPro" id="IPR013668">
    <property type="entry name" value="RNase_R_HTH_12"/>
</dbReference>
<dbReference type="PANTHER" id="PTHR32071:SF57">
    <property type="entry name" value="C4-DICARBOXYLATE TRANSPORT TRANSCRIPTIONAL REGULATORY PROTEIN DCTD"/>
    <property type="match status" value="1"/>
</dbReference>
<dbReference type="Pfam" id="PF25601">
    <property type="entry name" value="AAA_lid_14"/>
    <property type="match status" value="1"/>
</dbReference>
<dbReference type="Proteomes" id="UP000315343">
    <property type="component" value="Unassembled WGS sequence"/>
</dbReference>
<gene>
    <name evidence="8" type="ORF">LY60_02438</name>
</gene>
<keyword evidence="3" id="KW-0805">Transcription regulation</keyword>
<keyword evidence="5" id="KW-0804">Transcription</keyword>
<evidence type="ECO:0000313" key="8">
    <source>
        <dbReference type="EMBL" id="TWH79457.1"/>
    </source>
</evidence>
<dbReference type="InterPro" id="IPR025944">
    <property type="entry name" value="Sigma_54_int_dom_CS"/>
</dbReference>
<keyword evidence="4" id="KW-0238">DNA-binding</keyword>
<dbReference type="PROSITE" id="PS50045">
    <property type="entry name" value="SIGMA54_INTERACT_4"/>
    <property type="match status" value="1"/>
</dbReference>
<feature type="domain" description="PAS" evidence="7">
    <location>
        <begin position="211"/>
        <end position="262"/>
    </location>
</feature>
<dbReference type="CDD" id="cd00009">
    <property type="entry name" value="AAA"/>
    <property type="match status" value="1"/>
</dbReference>
<dbReference type="Pfam" id="PF08461">
    <property type="entry name" value="WHD_RNase_R"/>
    <property type="match status" value="1"/>
</dbReference>
<evidence type="ECO:0000256" key="1">
    <source>
        <dbReference type="ARBA" id="ARBA00022741"/>
    </source>
</evidence>
<dbReference type="EMBL" id="VLKH01000006">
    <property type="protein sequence ID" value="TWH79457.1"/>
    <property type="molecule type" value="Genomic_DNA"/>
</dbReference>
<protein>
    <submittedName>
        <fullName evidence="8">PAS domain S-box-containing protein</fullName>
    </submittedName>
</protein>
<dbReference type="InterPro" id="IPR058031">
    <property type="entry name" value="AAA_lid_NorR"/>
</dbReference>
<dbReference type="OrthoDB" id="5411866at2"/>
<comment type="caution">
    <text evidence="8">The sequence shown here is derived from an EMBL/GenBank/DDBJ whole genome shotgun (WGS) entry which is preliminary data.</text>
</comment>
<feature type="domain" description="Sigma-54 factor interaction" evidence="6">
    <location>
        <begin position="334"/>
        <end position="566"/>
    </location>
</feature>
<proteinExistence type="predicted"/>
<dbReference type="PROSITE" id="PS00676">
    <property type="entry name" value="SIGMA54_INTERACT_2"/>
    <property type="match status" value="1"/>
</dbReference>
<dbReference type="Pfam" id="PF00158">
    <property type="entry name" value="Sigma54_activat"/>
    <property type="match status" value="1"/>
</dbReference>
<dbReference type="InterPro" id="IPR025943">
    <property type="entry name" value="Sigma_54_int_dom_ATP-bd_2"/>
</dbReference>
<dbReference type="InterPro" id="IPR027417">
    <property type="entry name" value="P-loop_NTPase"/>
</dbReference>
<dbReference type="InterPro" id="IPR003593">
    <property type="entry name" value="AAA+_ATPase"/>
</dbReference>
<dbReference type="InterPro" id="IPR002078">
    <property type="entry name" value="Sigma_54_int"/>
</dbReference>
<evidence type="ECO:0000313" key="9">
    <source>
        <dbReference type="Proteomes" id="UP000315343"/>
    </source>
</evidence>
<dbReference type="Gene3D" id="1.10.10.10">
    <property type="entry name" value="Winged helix-like DNA-binding domain superfamily/Winged helix DNA-binding domain"/>
    <property type="match status" value="1"/>
</dbReference>
<dbReference type="Gene3D" id="3.30.450.20">
    <property type="entry name" value="PAS domain"/>
    <property type="match status" value="1"/>
</dbReference>
<evidence type="ECO:0000259" key="7">
    <source>
        <dbReference type="PROSITE" id="PS50112"/>
    </source>
</evidence>
<evidence type="ECO:0000256" key="3">
    <source>
        <dbReference type="ARBA" id="ARBA00023015"/>
    </source>
</evidence>
<sequence length="669" mass="76638">MIKIKKILVVSEGRNTGIRILNQLNQLLGKYVEVDNMLISEMKSKEADADLILFTSAHFLIRASRYIDSSVPTLVAKRVIDHKNIKEIISIEYDEDVLFINDSYESTKEAIEQLYELGLDHVRYNAYYPGCSSFPQLQTAITPGEGQLAPYKPEKLIDIGSRILDVETIHEITRILDVDKFLKDSLITDYIRDIVEISREIDESRKTSNESMQMLQMIVNTLDYGVAFVNSNGIIMSINSKFEYILGLKKKCILEKNFQDIIRTPINELKDNSTFQAKIENKEVSINVRQVNFSKRYGFVISVKINKSSNETDIKTSFTASSYVKRNLHNFDDYLTINNNVFNMINRAKKFSKSDGTVLITGENGTGKEILAQAIHMNSYRSSKSFVPINIATLTSNLVEAELFGYEEGTFTGAVKGGKMGIFEIADGGTIFIDEIGDVPVDVQAKLLRVLEEKRIRKIGSADELSVDVRIISATNKNLLDLIKENKFRLDLFYRLNILPLETIPLRKRKEDVEFLLKYFININLDDKKIKSLNEFFAQETIEFLNKYQWPGNVRELINLIEYLMLIYEGEKISLNHLHSYMHDVNGERRIFLDEYEDWVLRKFSENKNMPVGRAKIAEIAIEEGMDIKEGKIRRIISDLKNMGLINDDGSKGSKITELGEKTLAEIYK</sequence>
<dbReference type="SUPFAM" id="SSF55785">
    <property type="entry name" value="PYP-like sensor domain (PAS domain)"/>
    <property type="match status" value="1"/>
</dbReference>
<dbReference type="Gene3D" id="3.40.50.300">
    <property type="entry name" value="P-loop containing nucleotide triphosphate hydrolases"/>
    <property type="match status" value="1"/>
</dbReference>
<keyword evidence="1" id="KW-0547">Nucleotide-binding</keyword>